<evidence type="ECO:0000313" key="3">
    <source>
        <dbReference type="Proteomes" id="UP001231189"/>
    </source>
</evidence>
<reference evidence="2" key="1">
    <citation type="submission" date="2023-07" db="EMBL/GenBank/DDBJ databases">
        <title>A chromosome-level genome assembly of Lolium multiflorum.</title>
        <authorList>
            <person name="Chen Y."/>
            <person name="Copetti D."/>
            <person name="Kolliker R."/>
            <person name="Studer B."/>
        </authorList>
    </citation>
    <scope>NUCLEOTIDE SEQUENCE</scope>
    <source>
        <strain evidence="2">02402/16</strain>
        <tissue evidence="2">Leaf</tissue>
    </source>
</reference>
<protein>
    <recommendedName>
        <fullName evidence="1">Reverse transcriptase zinc-binding domain-containing protein</fullName>
    </recommendedName>
</protein>
<evidence type="ECO:0000313" key="2">
    <source>
        <dbReference type="EMBL" id="KAK1609017.1"/>
    </source>
</evidence>
<dbReference type="EMBL" id="JAUUTY010000007">
    <property type="protein sequence ID" value="KAK1609017.1"/>
    <property type="molecule type" value="Genomic_DNA"/>
</dbReference>
<dbReference type="InterPro" id="IPR026960">
    <property type="entry name" value="RVT-Znf"/>
</dbReference>
<sequence>MDDFAWATGLVINFHKSCFIPMHTEAFVASAIASVLGCPISSFPQPYLGLPLSPTKLPNSAFAPLLLSFDRRLSGRDFADPPPSPSFLERIVAACLPLYRSITRVTVVDGRSTSFWLDKWLPGEPLATRFPALFSHSTRPHASVASVVSLGLDLQSRLTGTAEDELRVVKIFAYLLDIDRLSTRVNLFHKGCASSSACAACGAPETGRHLFFDCPRAVELWAALEVPIPIGGFSIWDLQGPSQTSTGTWQFGLATVLWSIWKSRNDLVFNGVAHSTASTLRRAGDDLSLWRWRLRSPDREPLDRLRSRFLTRAVAYNNTLPPPPPVLYFPHVYMDWLLGRFRV</sequence>
<feature type="domain" description="Reverse transcriptase zinc-binding" evidence="1">
    <location>
        <begin position="169"/>
        <end position="221"/>
    </location>
</feature>
<comment type="caution">
    <text evidence="2">The sequence shown here is derived from an EMBL/GenBank/DDBJ whole genome shotgun (WGS) entry which is preliminary data.</text>
</comment>
<dbReference type="AlphaFoldDB" id="A0AAD8VIK7"/>
<gene>
    <name evidence="2" type="ORF">QYE76_032690</name>
</gene>
<keyword evidence="3" id="KW-1185">Reference proteome</keyword>
<dbReference type="Proteomes" id="UP001231189">
    <property type="component" value="Unassembled WGS sequence"/>
</dbReference>
<dbReference type="Pfam" id="PF13966">
    <property type="entry name" value="zf-RVT"/>
    <property type="match status" value="1"/>
</dbReference>
<name>A0AAD8VIK7_LOLMU</name>
<organism evidence="2 3">
    <name type="scientific">Lolium multiflorum</name>
    <name type="common">Italian ryegrass</name>
    <name type="synonym">Lolium perenne subsp. multiflorum</name>
    <dbReference type="NCBI Taxonomy" id="4521"/>
    <lineage>
        <taxon>Eukaryota</taxon>
        <taxon>Viridiplantae</taxon>
        <taxon>Streptophyta</taxon>
        <taxon>Embryophyta</taxon>
        <taxon>Tracheophyta</taxon>
        <taxon>Spermatophyta</taxon>
        <taxon>Magnoliopsida</taxon>
        <taxon>Liliopsida</taxon>
        <taxon>Poales</taxon>
        <taxon>Poaceae</taxon>
        <taxon>BOP clade</taxon>
        <taxon>Pooideae</taxon>
        <taxon>Poodae</taxon>
        <taxon>Poeae</taxon>
        <taxon>Poeae Chloroplast Group 2 (Poeae type)</taxon>
        <taxon>Loliodinae</taxon>
        <taxon>Loliinae</taxon>
        <taxon>Lolium</taxon>
    </lineage>
</organism>
<evidence type="ECO:0000259" key="1">
    <source>
        <dbReference type="Pfam" id="PF13966"/>
    </source>
</evidence>
<dbReference type="PANTHER" id="PTHR33116">
    <property type="entry name" value="REVERSE TRANSCRIPTASE ZINC-BINDING DOMAIN-CONTAINING PROTEIN-RELATED-RELATED"/>
    <property type="match status" value="1"/>
</dbReference>
<dbReference type="PANTHER" id="PTHR33116:SF87">
    <property type="entry name" value="OS01G0158850 PROTEIN"/>
    <property type="match status" value="1"/>
</dbReference>
<accession>A0AAD8VIK7</accession>
<proteinExistence type="predicted"/>